<dbReference type="InterPro" id="IPR020436">
    <property type="entry name" value="SMB_chordata"/>
</dbReference>
<evidence type="ECO:0000256" key="4">
    <source>
        <dbReference type="ARBA" id="ARBA00023157"/>
    </source>
</evidence>
<evidence type="ECO:0000256" key="1">
    <source>
        <dbReference type="ARBA" id="ARBA00004613"/>
    </source>
</evidence>
<dbReference type="SUPFAM" id="SSF90188">
    <property type="entry name" value="Somatomedin B domain"/>
    <property type="match status" value="4"/>
</dbReference>
<dbReference type="SMART" id="SM00201">
    <property type="entry name" value="SO"/>
    <property type="match status" value="4"/>
</dbReference>
<dbReference type="GO" id="GO:0005044">
    <property type="term" value="F:scavenger receptor activity"/>
    <property type="evidence" value="ECO:0007669"/>
    <property type="project" value="InterPro"/>
</dbReference>
<feature type="domain" description="SMB" evidence="6">
    <location>
        <begin position="79"/>
        <end position="117"/>
    </location>
</feature>
<dbReference type="PROSITE" id="PS50958">
    <property type="entry name" value="SMB_2"/>
    <property type="match status" value="3"/>
</dbReference>
<feature type="domain" description="SMB" evidence="6">
    <location>
        <begin position="33"/>
        <end position="77"/>
    </location>
</feature>
<dbReference type="KEGG" id="dpx:DAPPUDRAFT_206492"/>
<sequence length="211" mass="22134">MKVLIFIAIFGLMNVQIEAKRSSFRELLMSSKIADSCVGRCGQSETDPAMTCQCNPSCQTAGDCCSDFISTCNTCATWGRCTAGNDPSWPCQCTAECADSNDCCPDYAYLCGGVGPTGTGTTIKTTTPSGGDGSCAGRCGQSGTDSTKPCQCNLSCQTYGDCCSDFNDICNSCQGRCSAAYNNKWPCQCNVDCPSYGNCCNDYSALCLAGI</sequence>
<name>E9FUM9_DAPPU</name>
<dbReference type="GO" id="GO:0006955">
    <property type="term" value="P:immune response"/>
    <property type="evidence" value="ECO:0007669"/>
    <property type="project" value="InterPro"/>
</dbReference>
<accession>E9FUM9</accession>
<evidence type="ECO:0000256" key="2">
    <source>
        <dbReference type="ARBA" id="ARBA00022525"/>
    </source>
</evidence>
<keyword evidence="8" id="KW-1185">Reference proteome</keyword>
<protein>
    <recommendedName>
        <fullName evidence="6">SMB domain-containing protein</fullName>
    </recommendedName>
</protein>
<feature type="chain" id="PRO_5003240339" description="SMB domain-containing protein" evidence="5">
    <location>
        <begin position="20"/>
        <end position="211"/>
    </location>
</feature>
<keyword evidence="5" id="KW-0732">Signal</keyword>
<dbReference type="InterPro" id="IPR001212">
    <property type="entry name" value="Somatomedin_B_dom"/>
</dbReference>
<evidence type="ECO:0000313" key="7">
    <source>
        <dbReference type="EMBL" id="EFX88899.1"/>
    </source>
</evidence>
<dbReference type="PRINTS" id="PR00022">
    <property type="entry name" value="SOMATOMEDINB"/>
</dbReference>
<dbReference type="PANTHER" id="PTHR22917:SF6">
    <property type="entry name" value="EG:8D8.2 PROTEIN-RELATED"/>
    <property type="match status" value="1"/>
</dbReference>
<dbReference type="Gene3D" id="4.10.410.20">
    <property type="match status" value="4"/>
</dbReference>
<dbReference type="InParanoid" id="E9FUM9"/>
<evidence type="ECO:0000313" key="8">
    <source>
        <dbReference type="Proteomes" id="UP000000305"/>
    </source>
</evidence>
<feature type="signal peptide" evidence="5">
    <location>
        <begin position="1"/>
        <end position="19"/>
    </location>
</feature>
<dbReference type="PANTHER" id="PTHR22917">
    <property type="entry name" value="HEMOPEXIN DOMAIN-CONTAINING PROTEIN"/>
    <property type="match status" value="1"/>
</dbReference>
<comment type="subcellular location">
    <subcellularLocation>
        <location evidence="1">Secreted</location>
    </subcellularLocation>
</comment>
<proteinExistence type="predicted"/>
<dbReference type="Pfam" id="PF01033">
    <property type="entry name" value="Somatomedin_B"/>
    <property type="match status" value="3"/>
</dbReference>
<dbReference type="GO" id="GO:0030247">
    <property type="term" value="F:polysaccharide binding"/>
    <property type="evidence" value="ECO:0007669"/>
    <property type="project" value="InterPro"/>
</dbReference>
<dbReference type="PROSITE" id="PS00524">
    <property type="entry name" value="SMB_1"/>
    <property type="match status" value="4"/>
</dbReference>
<organism evidence="7 8">
    <name type="scientific">Daphnia pulex</name>
    <name type="common">Water flea</name>
    <dbReference type="NCBI Taxonomy" id="6669"/>
    <lineage>
        <taxon>Eukaryota</taxon>
        <taxon>Metazoa</taxon>
        <taxon>Ecdysozoa</taxon>
        <taxon>Arthropoda</taxon>
        <taxon>Crustacea</taxon>
        <taxon>Branchiopoda</taxon>
        <taxon>Diplostraca</taxon>
        <taxon>Cladocera</taxon>
        <taxon>Anomopoda</taxon>
        <taxon>Daphniidae</taxon>
        <taxon>Daphnia</taxon>
    </lineage>
</organism>
<gene>
    <name evidence="7" type="ORF">DAPPUDRAFT_206492</name>
</gene>
<dbReference type="Proteomes" id="UP000000305">
    <property type="component" value="Unassembled WGS sequence"/>
</dbReference>
<dbReference type="HOGENOM" id="CLU_1305985_0_0_1"/>
<keyword evidence="3" id="KW-0677">Repeat</keyword>
<dbReference type="GO" id="GO:0005576">
    <property type="term" value="C:extracellular region"/>
    <property type="evidence" value="ECO:0007669"/>
    <property type="project" value="UniProtKB-SubCell"/>
</dbReference>
<dbReference type="InterPro" id="IPR036024">
    <property type="entry name" value="Somatomedin_B-like_dom_sf"/>
</dbReference>
<dbReference type="AlphaFoldDB" id="E9FUM9"/>
<feature type="domain" description="SMB" evidence="6">
    <location>
        <begin position="131"/>
        <end position="178"/>
    </location>
</feature>
<evidence type="ECO:0000256" key="5">
    <source>
        <dbReference type="SAM" id="SignalP"/>
    </source>
</evidence>
<keyword evidence="4" id="KW-1015">Disulfide bond</keyword>
<keyword evidence="2" id="KW-0964">Secreted</keyword>
<dbReference type="EMBL" id="GL732525">
    <property type="protein sequence ID" value="EFX88899.1"/>
    <property type="molecule type" value="Genomic_DNA"/>
</dbReference>
<evidence type="ECO:0000259" key="6">
    <source>
        <dbReference type="PROSITE" id="PS50958"/>
    </source>
</evidence>
<reference evidence="7 8" key="1">
    <citation type="journal article" date="2011" name="Science">
        <title>The ecoresponsive genome of Daphnia pulex.</title>
        <authorList>
            <person name="Colbourne J.K."/>
            <person name="Pfrender M.E."/>
            <person name="Gilbert D."/>
            <person name="Thomas W.K."/>
            <person name="Tucker A."/>
            <person name="Oakley T.H."/>
            <person name="Tokishita S."/>
            <person name="Aerts A."/>
            <person name="Arnold G.J."/>
            <person name="Basu M.K."/>
            <person name="Bauer D.J."/>
            <person name="Caceres C.E."/>
            <person name="Carmel L."/>
            <person name="Casola C."/>
            <person name="Choi J.H."/>
            <person name="Detter J.C."/>
            <person name="Dong Q."/>
            <person name="Dusheyko S."/>
            <person name="Eads B.D."/>
            <person name="Frohlich T."/>
            <person name="Geiler-Samerotte K.A."/>
            <person name="Gerlach D."/>
            <person name="Hatcher P."/>
            <person name="Jogdeo S."/>
            <person name="Krijgsveld J."/>
            <person name="Kriventseva E.V."/>
            <person name="Kultz D."/>
            <person name="Laforsch C."/>
            <person name="Lindquist E."/>
            <person name="Lopez J."/>
            <person name="Manak J.R."/>
            <person name="Muller J."/>
            <person name="Pangilinan J."/>
            <person name="Patwardhan R.P."/>
            <person name="Pitluck S."/>
            <person name="Pritham E.J."/>
            <person name="Rechtsteiner A."/>
            <person name="Rho M."/>
            <person name="Rogozin I.B."/>
            <person name="Sakarya O."/>
            <person name="Salamov A."/>
            <person name="Schaack S."/>
            <person name="Shapiro H."/>
            <person name="Shiga Y."/>
            <person name="Skalitzky C."/>
            <person name="Smith Z."/>
            <person name="Souvorov A."/>
            <person name="Sung W."/>
            <person name="Tang Z."/>
            <person name="Tsuchiya D."/>
            <person name="Tu H."/>
            <person name="Vos H."/>
            <person name="Wang M."/>
            <person name="Wolf Y.I."/>
            <person name="Yamagata H."/>
            <person name="Yamada T."/>
            <person name="Ye Y."/>
            <person name="Shaw J.R."/>
            <person name="Andrews J."/>
            <person name="Crease T.J."/>
            <person name="Tang H."/>
            <person name="Lucas S.M."/>
            <person name="Robertson H.M."/>
            <person name="Bork P."/>
            <person name="Koonin E.V."/>
            <person name="Zdobnov E.M."/>
            <person name="Grigoriev I.V."/>
            <person name="Lynch M."/>
            <person name="Boore J.L."/>
        </authorList>
    </citation>
    <scope>NUCLEOTIDE SEQUENCE [LARGE SCALE GENOMIC DNA]</scope>
</reference>
<dbReference type="OrthoDB" id="6339633at2759"/>
<evidence type="ECO:0000256" key="3">
    <source>
        <dbReference type="ARBA" id="ARBA00022737"/>
    </source>
</evidence>
<dbReference type="InterPro" id="IPR051298">
    <property type="entry name" value="Heme_transport/Cell_adhesion"/>
</dbReference>